<keyword evidence="2" id="KW-0378">Hydrolase</keyword>
<dbReference type="Proteomes" id="UP001163823">
    <property type="component" value="Chromosome 9"/>
</dbReference>
<organism evidence="2 3">
    <name type="scientific">Quillaja saponaria</name>
    <name type="common">Soap bark tree</name>
    <dbReference type="NCBI Taxonomy" id="32244"/>
    <lineage>
        <taxon>Eukaryota</taxon>
        <taxon>Viridiplantae</taxon>
        <taxon>Streptophyta</taxon>
        <taxon>Embryophyta</taxon>
        <taxon>Tracheophyta</taxon>
        <taxon>Spermatophyta</taxon>
        <taxon>Magnoliopsida</taxon>
        <taxon>eudicotyledons</taxon>
        <taxon>Gunneridae</taxon>
        <taxon>Pentapetalae</taxon>
        <taxon>rosids</taxon>
        <taxon>fabids</taxon>
        <taxon>Fabales</taxon>
        <taxon>Quillajaceae</taxon>
        <taxon>Quillaja</taxon>
    </lineage>
</organism>
<dbReference type="KEGG" id="qsa:O6P43_022935"/>
<gene>
    <name evidence="2" type="ORF">O6P43_022935</name>
</gene>
<name>A0AAD7PIT9_QUISA</name>
<evidence type="ECO:0000313" key="3">
    <source>
        <dbReference type="Proteomes" id="UP001163823"/>
    </source>
</evidence>
<dbReference type="PANTHER" id="PTHR47000:SF3">
    <property type="entry name" value="ADENINE NUCLEOTIDE ALPHA HYDROLASES-LIKE SUPERFAMILY PROTEIN"/>
    <property type="match status" value="1"/>
</dbReference>
<dbReference type="Pfam" id="PF00582">
    <property type="entry name" value="Usp"/>
    <property type="match status" value="1"/>
</dbReference>
<dbReference type="GO" id="GO:0016787">
    <property type="term" value="F:hydrolase activity"/>
    <property type="evidence" value="ECO:0007669"/>
    <property type="project" value="UniProtKB-KW"/>
</dbReference>
<evidence type="ECO:0000259" key="1">
    <source>
        <dbReference type="Pfam" id="PF00582"/>
    </source>
</evidence>
<protein>
    <submittedName>
        <fullName evidence="2">Adenine nucleotide alpha hydrolases-like superfamily protein</fullName>
    </submittedName>
</protein>
<dbReference type="InterPro" id="IPR006016">
    <property type="entry name" value="UspA"/>
</dbReference>
<dbReference type="PANTHER" id="PTHR47000">
    <property type="entry name" value="ADENINE NUCLEOTIDE ALPHA HYDROLASES-LIKE SUPERFAMILY PROTEIN"/>
    <property type="match status" value="1"/>
</dbReference>
<keyword evidence="3" id="KW-1185">Reference proteome</keyword>
<feature type="domain" description="UspA" evidence="1">
    <location>
        <begin position="66"/>
        <end position="206"/>
    </location>
</feature>
<evidence type="ECO:0000313" key="2">
    <source>
        <dbReference type="EMBL" id="KAJ7956504.1"/>
    </source>
</evidence>
<accession>A0AAD7PIT9</accession>
<dbReference type="EMBL" id="JARAOO010000009">
    <property type="protein sequence ID" value="KAJ7956504.1"/>
    <property type="molecule type" value="Genomic_DNA"/>
</dbReference>
<reference evidence="2" key="1">
    <citation type="journal article" date="2023" name="Science">
        <title>Elucidation of the pathway for biosynthesis of saponin adjuvants from the soapbark tree.</title>
        <authorList>
            <person name="Reed J."/>
            <person name="Orme A."/>
            <person name="El-Demerdash A."/>
            <person name="Owen C."/>
            <person name="Martin L.B.B."/>
            <person name="Misra R.C."/>
            <person name="Kikuchi S."/>
            <person name="Rejzek M."/>
            <person name="Martin A.C."/>
            <person name="Harkess A."/>
            <person name="Leebens-Mack J."/>
            <person name="Louveau T."/>
            <person name="Stephenson M.J."/>
            <person name="Osbourn A."/>
        </authorList>
    </citation>
    <scope>NUCLEOTIDE SEQUENCE</scope>
    <source>
        <strain evidence="2">S10</strain>
    </source>
</reference>
<dbReference type="Gene3D" id="3.40.50.620">
    <property type="entry name" value="HUPs"/>
    <property type="match status" value="1"/>
</dbReference>
<dbReference type="CDD" id="cd23659">
    <property type="entry name" value="USP_At3g01520-like"/>
    <property type="match status" value="1"/>
</dbReference>
<dbReference type="InterPro" id="IPR014729">
    <property type="entry name" value="Rossmann-like_a/b/a_fold"/>
</dbReference>
<proteinExistence type="predicted"/>
<dbReference type="AlphaFoldDB" id="A0AAD7PIT9"/>
<dbReference type="SUPFAM" id="SSF52402">
    <property type="entry name" value="Adenine nucleotide alpha hydrolases-like"/>
    <property type="match status" value="1"/>
</dbReference>
<sequence length="229" mass="25464">MGRTRIKLPILCIGRAMGGKRVRSASFKSKPTSSSIKYVQKTEFPSNVKDEFSSDKPNDGTETGNKIMIVVDASVEAKGALEWALAHTVQSQDTIVLVHVAKPLGLGMESNAKLNLKAYGLLHNMKNVCQAKKPGAQVEVQMLEGKEKGPLIVQEAKQQMVSLLVIGQRKQSMLWWLMKRWVGKRTAIGVAEFCIQNASCMTIAVRRKNRKLGGYLITTKRHKNFWLLA</sequence>
<comment type="caution">
    <text evidence="2">The sequence shown here is derived from an EMBL/GenBank/DDBJ whole genome shotgun (WGS) entry which is preliminary data.</text>
</comment>